<evidence type="ECO:0000259" key="3">
    <source>
        <dbReference type="Pfam" id="PF02909"/>
    </source>
</evidence>
<dbReference type="GO" id="GO:0045892">
    <property type="term" value="P:negative regulation of DNA-templated transcription"/>
    <property type="evidence" value="ECO:0007669"/>
    <property type="project" value="InterPro"/>
</dbReference>
<evidence type="ECO:0000256" key="1">
    <source>
        <dbReference type="ARBA" id="ARBA00023015"/>
    </source>
</evidence>
<dbReference type="Proteomes" id="UP000054010">
    <property type="component" value="Unassembled WGS sequence"/>
</dbReference>
<dbReference type="InterPro" id="IPR009057">
    <property type="entry name" value="Homeodomain-like_sf"/>
</dbReference>
<keyword evidence="2" id="KW-0804">Transcription</keyword>
<dbReference type="Pfam" id="PF02909">
    <property type="entry name" value="TetR_C_1"/>
    <property type="match status" value="1"/>
</dbReference>
<organism evidence="4 5">
    <name type="scientific">Oscillochloris trichoides DG-6</name>
    <dbReference type="NCBI Taxonomy" id="765420"/>
    <lineage>
        <taxon>Bacteria</taxon>
        <taxon>Bacillati</taxon>
        <taxon>Chloroflexota</taxon>
        <taxon>Chloroflexia</taxon>
        <taxon>Chloroflexales</taxon>
        <taxon>Chloroflexineae</taxon>
        <taxon>Oscillochloridaceae</taxon>
        <taxon>Oscillochloris</taxon>
    </lineage>
</organism>
<reference evidence="4 5" key="1">
    <citation type="journal article" date="2011" name="J. Bacteriol.">
        <title>Draft genome sequence of the anoxygenic filamentous phototrophic bacterium Oscillochloris trichoides subsp. DG-6.</title>
        <authorList>
            <person name="Kuznetsov B.B."/>
            <person name="Ivanovsky R.N."/>
            <person name="Keppen O.I."/>
            <person name="Sukhacheva M.V."/>
            <person name="Bumazhkin B.K."/>
            <person name="Patutina E.O."/>
            <person name="Beletsky A.V."/>
            <person name="Mardanov A.V."/>
            <person name="Baslerov R.V."/>
            <person name="Panteleeva A.N."/>
            <person name="Kolganova T.V."/>
            <person name="Ravin N.V."/>
            <person name="Skryabin K.G."/>
        </authorList>
    </citation>
    <scope>NUCLEOTIDE SEQUENCE [LARGE SCALE GENOMIC DNA]</scope>
    <source>
        <strain evidence="4 5">DG-6</strain>
    </source>
</reference>
<dbReference type="HOGENOM" id="CLU_069543_5_2_0"/>
<dbReference type="SUPFAM" id="SSF48498">
    <property type="entry name" value="Tetracyclin repressor-like, C-terminal domain"/>
    <property type="match status" value="1"/>
</dbReference>
<evidence type="ECO:0000313" key="4">
    <source>
        <dbReference type="EMBL" id="EFO82070.1"/>
    </source>
</evidence>
<accession>E1I9R8</accession>
<evidence type="ECO:0000256" key="2">
    <source>
        <dbReference type="ARBA" id="ARBA00023163"/>
    </source>
</evidence>
<dbReference type="eggNOG" id="COG1309">
    <property type="taxonomic scope" value="Bacteria"/>
</dbReference>
<comment type="caution">
    <text evidence="4">The sequence shown here is derived from an EMBL/GenBank/DDBJ whole genome shotgun (WGS) entry which is preliminary data.</text>
</comment>
<dbReference type="Gene3D" id="1.10.357.10">
    <property type="entry name" value="Tetracycline Repressor, domain 2"/>
    <property type="match status" value="1"/>
</dbReference>
<evidence type="ECO:0000313" key="5">
    <source>
        <dbReference type="Proteomes" id="UP000054010"/>
    </source>
</evidence>
<proteinExistence type="predicted"/>
<dbReference type="InterPro" id="IPR036271">
    <property type="entry name" value="Tet_transcr_reg_TetR-rel_C_sf"/>
</dbReference>
<sequence length="189" mass="20992">MRVLGRQLGVEAMSLYNHVANKDDLLDGMVDLVIDEIEHPRLDVDWREAMRVRAYSARAAFTRHPWAARFIDSRVSGGLGRLRYFESVLGVLRRAGFTVDLSARAFSLIDSYIYGFGRQSLNMTSGDEEGMQAAESFLQALPTEAFPYLAEMASMHSSSPGYDEAADFAFGLNLILDGLQRVLDSALST</sequence>
<gene>
    <name evidence="4" type="ORF">OSCT_0069</name>
</gene>
<protein>
    <recommendedName>
        <fullName evidence="3">Tetracycline repressor TetR C-terminal domain-containing protein</fullName>
    </recommendedName>
</protein>
<dbReference type="SUPFAM" id="SSF46689">
    <property type="entry name" value="Homeodomain-like"/>
    <property type="match status" value="1"/>
</dbReference>
<feature type="domain" description="Tetracycline repressor TetR C-terminal" evidence="3">
    <location>
        <begin position="41"/>
        <end position="182"/>
    </location>
</feature>
<keyword evidence="5" id="KW-1185">Reference proteome</keyword>
<dbReference type="Gene3D" id="1.10.10.60">
    <property type="entry name" value="Homeodomain-like"/>
    <property type="match status" value="1"/>
</dbReference>
<dbReference type="EMBL" id="ADVR01000002">
    <property type="protein sequence ID" value="EFO82070.1"/>
    <property type="molecule type" value="Genomic_DNA"/>
</dbReference>
<dbReference type="InterPro" id="IPR004111">
    <property type="entry name" value="Repressor_TetR_C"/>
</dbReference>
<name>E1I9R8_9CHLR</name>
<dbReference type="STRING" id="765420.OSCT_0069"/>
<keyword evidence="1" id="KW-0805">Transcription regulation</keyword>
<dbReference type="AlphaFoldDB" id="E1I9R8"/>